<dbReference type="InterPro" id="IPR040260">
    <property type="entry name" value="RFA2-like"/>
</dbReference>
<gene>
    <name evidence="11" type="ORF">B0H64DRAFT_377214</name>
</gene>
<keyword evidence="12" id="KW-1185">Reference proteome</keyword>
<keyword evidence="7" id="KW-0539">Nucleus</keyword>
<name>A0AAE0HA18_9PEZI</name>
<dbReference type="GO" id="GO:0003677">
    <property type="term" value="F:DNA binding"/>
    <property type="evidence" value="ECO:0007669"/>
    <property type="project" value="UniProtKB-KW"/>
</dbReference>
<evidence type="ECO:0000256" key="1">
    <source>
        <dbReference type="ARBA" id="ARBA00004123"/>
    </source>
</evidence>
<keyword evidence="5" id="KW-0779">Telomere</keyword>
<reference evidence="11" key="1">
    <citation type="journal article" date="2023" name="Mol. Phylogenet. Evol.">
        <title>Genome-scale phylogeny and comparative genomics of the fungal order Sordariales.</title>
        <authorList>
            <person name="Hensen N."/>
            <person name="Bonometti L."/>
            <person name="Westerberg I."/>
            <person name="Brannstrom I.O."/>
            <person name="Guillou S."/>
            <person name="Cros-Aarteil S."/>
            <person name="Calhoun S."/>
            <person name="Haridas S."/>
            <person name="Kuo A."/>
            <person name="Mondo S."/>
            <person name="Pangilinan J."/>
            <person name="Riley R."/>
            <person name="LaButti K."/>
            <person name="Andreopoulos B."/>
            <person name="Lipzen A."/>
            <person name="Chen C."/>
            <person name="Yan M."/>
            <person name="Daum C."/>
            <person name="Ng V."/>
            <person name="Clum A."/>
            <person name="Steindorff A."/>
            <person name="Ohm R.A."/>
            <person name="Martin F."/>
            <person name="Silar P."/>
            <person name="Natvig D.O."/>
            <person name="Lalanne C."/>
            <person name="Gautier V."/>
            <person name="Ament-Velasquez S.L."/>
            <person name="Kruys A."/>
            <person name="Hutchinson M.I."/>
            <person name="Powell A.J."/>
            <person name="Barry K."/>
            <person name="Miller A.N."/>
            <person name="Grigoriev I.V."/>
            <person name="Debuchy R."/>
            <person name="Gladieux P."/>
            <person name="Hiltunen Thoren M."/>
            <person name="Johannesson H."/>
        </authorList>
    </citation>
    <scope>NUCLEOTIDE SEQUENCE</scope>
    <source>
        <strain evidence="11">CBS 168.71</strain>
    </source>
</reference>
<protein>
    <recommendedName>
        <fullName evidence="3">CST complex subunit STN1</fullName>
    </recommendedName>
    <alternativeName>
        <fullName evidence="8">Suppressor of cdc thirteen homolog</fullName>
    </alternativeName>
</protein>
<feature type="region of interest" description="Disordered" evidence="9">
    <location>
        <begin position="98"/>
        <end position="125"/>
    </location>
</feature>
<dbReference type="GeneID" id="87839470"/>
<dbReference type="PANTHER" id="PTHR13989:SF33">
    <property type="entry name" value="CST COMPLEX SUBUNIT STN1"/>
    <property type="match status" value="1"/>
</dbReference>
<dbReference type="AlphaFoldDB" id="A0AAE0HA18"/>
<evidence type="ECO:0000256" key="9">
    <source>
        <dbReference type="SAM" id="MobiDB-lite"/>
    </source>
</evidence>
<dbReference type="InterPro" id="IPR012340">
    <property type="entry name" value="NA-bd_OB-fold"/>
</dbReference>
<evidence type="ECO:0000256" key="5">
    <source>
        <dbReference type="ARBA" id="ARBA00022895"/>
    </source>
</evidence>
<dbReference type="InterPro" id="IPR018856">
    <property type="entry name" value="Stn1_N"/>
</dbReference>
<evidence type="ECO:0000256" key="3">
    <source>
        <dbReference type="ARBA" id="ARBA00017411"/>
    </source>
</evidence>
<feature type="compositionally biased region" description="Basic and acidic residues" evidence="9">
    <location>
        <begin position="111"/>
        <end position="120"/>
    </location>
</feature>
<keyword evidence="6" id="KW-0238">DNA-binding</keyword>
<proteinExistence type="predicted"/>
<dbReference type="SUPFAM" id="SSF50249">
    <property type="entry name" value="Nucleic acid-binding proteins"/>
    <property type="match status" value="1"/>
</dbReference>
<dbReference type="GO" id="GO:0005634">
    <property type="term" value="C:nucleus"/>
    <property type="evidence" value="ECO:0007669"/>
    <property type="project" value="UniProtKB-SubCell"/>
</dbReference>
<dbReference type="Pfam" id="PF10451">
    <property type="entry name" value="Stn1"/>
    <property type="match status" value="1"/>
</dbReference>
<dbReference type="GO" id="GO:0000781">
    <property type="term" value="C:chromosome, telomeric region"/>
    <property type="evidence" value="ECO:0007669"/>
    <property type="project" value="UniProtKB-SubCell"/>
</dbReference>
<sequence length="287" mass="32664">MTDSTKPELYPQYCFHLSPTINRWCHFRITDIRALRSHPGFRGQDVYFHLNHPIKWVRISGVVVAVDEHEKMHIYTIDDGSGATLECIVNVAPRARPGMATATTTTTTTKSDSKSEKDPHPLPVVDAPIDVGHVLDIKGSVGVFRENKQIRAEKVAHLRSTEQEVVFWEKVTQLKTDVLSKPWVLDRREVRKCRKEEEGRTSSSRHHRATRESHSRKRVVKTGLEKTERSHHGEARARPVESESKIKQETKPLAMRPKRATGLEKRVPTKPVTRLIPVTGNYDALGL</sequence>
<accession>A0AAE0HA18</accession>
<evidence type="ECO:0000313" key="11">
    <source>
        <dbReference type="EMBL" id="KAK3292719.1"/>
    </source>
</evidence>
<organism evidence="11 12">
    <name type="scientific">Chaetomium fimeti</name>
    <dbReference type="NCBI Taxonomy" id="1854472"/>
    <lineage>
        <taxon>Eukaryota</taxon>
        <taxon>Fungi</taxon>
        <taxon>Dikarya</taxon>
        <taxon>Ascomycota</taxon>
        <taxon>Pezizomycotina</taxon>
        <taxon>Sordariomycetes</taxon>
        <taxon>Sordariomycetidae</taxon>
        <taxon>Sordariales</taxon>
        <taxon>Chaetomiaceae</taxon>
        <taxon>Chaetomium</taxon>
    </lineage>
</organism>
<evidence type="ECO:0000256" key="6">
    <source>
        <dbReference type="ARBA" id="ARBA00023125"/>
    </source>
</evidence>
<keyword evidence="4" id="KW-0158">Chromosome</keyword>
<evidence type="ECO:0000256" key="4">
    <source>
        <dbReference type="ARBA" id="ARBA00022454"/>
    </source>
</evidence>
<feature type="region of interest" description="Disordered" evidence="9">
    <location>
        <begin position="192"/>
        <end position="261"/>
    </location>
</feature>
<dbReference type="RefSeq" id="XP_062656233.1">
    <property type="nucleotide sequence ID" value="XM_062802522.1"/>
</dbReference>
<feature type="compositionally biased region" description="Basic and acidic residues" evidence="9">
    <location>
        <begin position="223"/>
        <end position="250"/>
    </location>
</feature>
<dbReference type="PANTHER" id="PTHR13989">
    <property type="entry name" value="REPLICATION PROTEIN A-RELATED"/>
    <property type="match status" value="1"/>
</dbReference>
<dbReference type="EMBL" id="JAUEPN010000007">
    <property type="protein sequence ID" value="KAK3292719.1"/>
    <property type="molecule type" value="Genomic_DNA"/>
</dbReference>
<evidence type="ECO:0000259" key="10">
    <source>
        <dbReference type="Pfam" id="PF10451"/>
    </source>
</evidence>
<dbReference type="Proteomes" id="UP001278766">
    <property type="component" value="Unassembled WGS sequence"/>
</dbReference>
<feature type="compositionally biased region" description="Low complexity" evidence="9">
    <location>
        <begin position="100"/>
        <end position="109"/>
    </location>
</feature>
<comment type="caution">
    <text evidence="11">The sequence shown here is derived from an EMBL/GenBank/DDBJ whole genome shotgun (WGS) entry which is preliminary data.</text>
</comment>
<evidence type="ECO:0000256" key="7">
    <source>
        <dbReference type="ARBA" id="ARBA00023242"/>
    </source>
</evidence>
<evidence type="ECO:0000256" key="8">
    <source>
        <dbReference type="ARBA" id="ARBA00030039"/>
    </source>
</evidence>
<evidence type="ECO:0000313" key="12">
    <source>
        <dbReference type="Proteomes" id="UP001278766"/>
    </source>
</evidence>
<feature type="compositionally biased region" description="Basic residues" evidence="9">
    <location>
        <begin position="203"/>
        <end position="220"/>
    </location>
</feature>
<comment type="subcellular location">
    <subcellularLocation>
        <location evidence="2">Chromosome</location>
        <location evidence="2">Telomere</location>
    </subcellularLocation>
    <subcellularLocation>
        <location evidence="1">Nucleus</location>
    </subcellularLocation>
</comment>
<evidence type="ECO:0000256" key="2">
    <source>
        <dbReference type="ARBA" id="ARBA00004574"/>
    </source>
</evidence>
<reference evidence="11" key="2">
    <citation type="submission" date="2023-06" db="EMBL/GenBank/DDBJ databases">
        <authorList>
            <consortium name="Lawrence Berkeley National Laboratory"/>
            <person name="Haridas S."/>
            <person name="Hensen N."/>
            <person name="Bonometti L."/>
            <person name="Westerberg I."/>
            <person name="Brannstrom I.O."/>
            <person name="Guillou S."/>
            <person name="Cros-Aarteil S."/>
            <person name="Calhoun S."/>
            <person name="Kuo A."/>
            <person name="Mondo S."/>
            <person name="Pangilinan J."/>
            <person name="Riley R."/>
            <person name="Labutti K."/>
            <person name="Andreopoulos B."/>
            <person name="Lipzen A."/>
            <person name="Chen C."/>
            <person name="Yanf M."/>
            <person name="Daum C."/>
            <person name="Ng V."/>
            <person name="Clum A."/>
            <person name="Steindorff A."/>
            <person name="Ohm R."/>
            <person name="Martin F."/>
            <person name="Silar P."/>
            <person name="Natvig D."/>
            <person name="Lalanne C."/>
            <person name="Gautier V."/>
            <person name="Ament-Velasquez S.L."/>
            <person name="Kruys A."/>
            <person name="Hutchinson M.I."/>
            <person name="Powell A.J."/>
            <person name="Barry K."/>
            <person name="Miller A.N."/>
            <person name="Grigoriev I.V."/>
            <person name="Debuchy R."/>
            <person name="Gladieux P."/>
            <person name="Thoren M.H."/>
            <person name="Johannesson H."/>
        </authorList>
    </citation>
    <scope>NUCLEOTIDE SEQUENCE</scope>
    <source>
        <strain evidence="11">CBS 168.71</strain>
    </source>
</reference>
<dbReference type="Gene3D" id="2.40.50.140">
    <property type="entry name" value="Nucleic acid-binding proteins"/>
    <property type="match status" value="1"/>
</dbReference>
<feature type="domain" description="CST complex subunit Stn1 N-terminal" evidence="10">
    <location>
        <begin position="44"/>
        <end position="90"/>
    </location>
</feature>